<dbReference type="GO" id="GO:0007165">
    <property type="term" value="P:signal transduction"/>
    <property type="evidence" value="ECO:0007669"/>
    <property type="project" value="UniProtKB-KW"/>
</dbReference>
<dbReference type="CDD" id="cd06225">
    <property type="entry name" value="HAMP"/>
    <property type="match status" value="1"/>
</dbReference>
<dbReference type="InterPro" id="IPR003660">
    <property type="entry name" value="HAMP_dom"/>
</dbReference>
<dbReference type="PROSITE" id="PS50111">
    <property type="entry name" value="CHEMOTAXIS_TRANSDUC_2"/>
    <property type="match status" value="1"/>
</dbReference>
<keyword evidence="5" id="KW-0812">Transmembrane</keyword>
<dbReference type="InterPro" id="IPR004090">
    <property type="entry name" value="Chemotax_Me-accpt_rcpt"/>
</dbReference>
<evidence type="ECO:0000256" key="3">
    <source>
        <dbReference type="PROSITE-ProRule" id="PRU00284"/>
    </source>
</evidence>
<feature type="domain" description="HAMP" evidence="7">
    <location>
        <begin position="270"/>
        <end position="316"/>
    </location>
</feature>
<keyword evidence="9" id="KW-1185">Reference proteome</keyword>
<reference evidence="8 9" key="1">
    <citation type="journal article" date="2019" name="Environ. Microbiol.">
        <title>Species interactions and distinct microbial communities in high Arctic permafrost affected cryosols are associated with the CH4 and CO2 gas fluxes.</title>
        <authorList>
            <person name="Altshuler I."/>
            <person name="Hamel J."/>
            <person name="Turney S."/>
            <person name="Magnuson E."/>
            <person name="Levesque R."/>
            <person name="Greer C."/>
            <person name="Whyte L.G."/>
        </authorList>
    </citation>
    <scope>NUCLEOTIDE SEQUENCE [LARGE SCALE GENOMIC DNA]</scope>
    <source>
        <strain evidence="8 9">E6.1</strain>
    </source>
</reference>
<dbReference type="SMART" id="SM00304">
    <property type="entry name" value="HAMP"/>
    <property type="match status" value="2"/>
</dbReference>
<name>A0A502G0Q7_9SPHN</name>
<dbReference type="Pfam" id="PF00015">
    <property type="entry name" value="MCPsignal"/>
    <property type="match status" value="1"/>
</dbReference>
<keyword evidence="3" id="KW-0807">Transducer</keyword>
<dbReference type="PROSITE" id="PS50885">
    <property type="entry name" value="HAMP"/>
    <property type="match status" value="2"/>
</dbReference>
<dbReference type="PRINTS" id="PR00260">
    <property type="entry name" value="CHEMTRNSDUCR"/>
</dbReference>
<feature type="domain" description="HAMP" evidence="7">
    <location>
        <begin position="207"/>
        <end position="260"/>
    </location>
</feature>
<dbReference type="PANTHER" id="PTHR43531">
    <property type="entry name" value="PROTEIN ICFG"/>
    <property type="match status" value="1"/>
</dbReference>
<dbReference type="SUPFAM" id="SSF158472">
    <property type="entry name" value="HAMP domain-like"/>
    <property type="match status" value="1"/>
</dbReference>
<evidence type="ECO:0000256" key="4">
    <source>
        <dbReference type="SAM" id="MobiDB-lite"/>
    </source>
</evidence>
<evidence type="ECO:0000313" key="8">
    <source>
        <dbReference type="EMBL" id="TPG55345.1"/>
    </source>
</evidence>
<keyword evidence="1" id="KW-0145">Chemotaxis</keyword>
<protein>
    <submittedName>
        <fullName evidence="8">Methyl-accepting chemotaxis protein</fullName>
    </submittedName>
</protein>
<dbReference type="GO" id="GO:0006935">
    <property type="term" value="P:chemotaxis"/>
    <property type="evidence" value="ECO:0007669"/>
    <property type="project" value="UniProtKB-KW"/>
</dbReference>
<feature type="compositionally biased region" description="Low complexity" evidence="4">
    <location>
        <begin position="574"/>
        <end position="595"/>
    </location>
</feature>
<dbReference type="SMART" id="SM00283">
    <property type="entry name" value="MA"/>
    <property type="match status" value="1"/>
</dbReference>
<evidence type="ECO:0000256" key="5">
    <source>
        <dbReference type="SAM" id="Phobius"/>
    </source>
</evidence>
<accession>A0A502G0Q7</accession>
<dbReference type="OrthoDB" id="5292010at2"/>
<organism evidence="8 9">
    <name type="scientific">Sphingomonas glacialis</name>
    <dbReference type="NCBI Taxonomy" id="658225"/>
    <lineage>
        <taxon>Bacteria</taxon>
        <taxon>Pseudomonadati</taxon>
        <taxon>Pseudomonadota</taxon>
        <taxon>Alphaproteobacteria</taxon>
        <taxon>Sphingomonadales</taxon>
        <taxon>Sphingomonadaceae</taxon>
        <taxon>Sphingomonas</taxon>
    </lineage>
</organism>
<gene>
    <name evidence="8" type="ORF">EAH76_09670</name>
</gene>
<evidence type="ECO:0000259" key="7">
    <source>
        <dbReference type="PROSITE" id="PS50885"/>
    </source>
</evidence>
<dbReference type="EMBL" id="RCZC01000002">
    <property type="protein sequence ID" value="TPG55345.1"/>
    <property type="molecule type" value="Genomic_DNA"/>
</dbReference>
<dbReference type="Proteomes" id="UP000319931">
    <property type="component" value="Unassembled WGS sequence"/>
</dbReference>
<feature type="domain" description="Methyl-accepting transducer" evidence="6">
    <location>
        <begin position="321"/>
        <end position="550"/>
    </location>
</feature>
<comment type="similarity">
    <text evidence="2">Belongs to the methyl-accepting chemotaxis (MCP) protein family.</text>
</comment>
<dbReference type="PANTHER" id="PTHR43531:SF11">
    <property type="entry name" value="METHYL-ACCEPTING CHEMOTAXIS PROTEIN 3"/>
    <property type="match status" value="1"/>
</dbReference>
<dbReference type="InterPro" id="IPR004089">
    <property type="entry name" value="MCPsignal_dom"/>
</dbReference>
<dbReference type="GO" id="GO:0004888">
    <property type="term" value="F:transmembrane signaling receptor activity"/>
    <property type="evidence" value="ECO:0007669"/>
    <property type="project" value="InterPro"/>
</dbReference>
<comment type="caution">
    <text evidence="8">The sequence shown here is derived from an EMBL/GenBank/DDBJ whole genome shotgun (WGS) entry which is preliminary data.</text>
</comment>
<evidence type="ECO:0000313" key="9">
    <source>
        <dbReference type="Proteomes" id="UP000319931"/>
    </source>
</evidence>
<proteinExistence type="inferred from homology"/>
<dbReference type="Pfam" id="PF00672">
    <property type="entry name" value="HAMP"/>
    <property type="match status" value="1"/>
</dbReference>
<feature type="transmembrane region" description="Helical" evidence="5">
    <location>
        <begin position="179"/>
        <end position="202"/>
    </location>
</feature>
<feature type="region of interest" description="Disordered" evidence="4">
    <location>
        <begin position="569"/>
        <end position="595"/>
    </location>
</feature>
<dbReference type="GO" id="GO:0005886">
    <property type="term" value="C:plasma membrane"/>
    <property type="evidence" value="ECO:0007669"/>
    <property type="project" value="TreeGrafter"/>
</dbReference>
<dbReference type="SUPFAM" id="SSF58104">
    <property type="entry name" value="Methyl-accepting chemotaxis protein (MCP) signaling domain"/>
    <property type="match status" value="1"/>
</dbReference>
<dbReference type="AlphaFoldDB" id="A0A502G0Q7"/>
<sequence length="617" mass="63813">MSLSRAIRLSGAALLALMVVCGGTGIGAAWLQSSSFARQDEAASLLANHELADMMHDAVRSDILAILQAADPQSGLKRKDIQADFDDHVKELRKGIAADAAYRGSADVEAVTSQLAAPMETYANAAARIFTESENDPAAAKRDLPAFFVQFRILETSMGKASDAIIAHAQETSANARKLGTYAMVLLVIVLAVGVAGTFAFVRMATSRVVRPIEILAGTMRELGSGNLDVAVAGADRGDELGDMAKAMLAFRDQLQAAEASKRAQAQLIVESLGTALTALAEGDLTATVDADLQHPFTGLKDNFNSAVGTLRTLIGSVAESAATIRTGSDEIAHASEDLARRTENTAASLEETAAAIAQMDKRLQATASAAARTVDRADGAMTTVASGRAVTDESVQAMLRVSESAKGIDDVIEGLDKIAFQTRVLAMNAAVEAGRAGDAGRGFAVVADLVSALAMRAEEEAGHAREQLTATQAEIGTAVSRVQQVDGALSDISNDVGEVHRLLADIAADNLAQSTSVTEVTTAVNSMDRATQQNAAMVEQASASARNLASEAVGLAQQTAKFTIGRGGHQHARPAAAPAAHAPARPAKLPSPAKAPARAMPAIAVAAGGGDDWTSF</sequence>
<dbReference type="InterPro" id="IPR051310">
    <property type="entry name" value="MCP_chemotaxis"/>
</dbReference>
<keyword evidence="5" id="KW-1133">Transmembrane helix</keyword>
<evidence type="ECO:0000256" key="1">
    <source>
        <dbReference type="ARBA" id="ARBA00022500"/>
    </source>
</evidence>
<evidence type="ECO:0000259" key="6">
    <source>
        <dbReference type="PROSITE" id="PS50111"/>
    </source>
</evidence>
<dbReference type="Gene3D" id="1.10.8.500">
    <property type="entry name" value="HAMP domain in histidine kinase"/>
    <property type="match status" value="1"/>
</dbReference>
<evidence type="ECO:0000256" key="2">
    <source>
        <dbReference type="ARBA" id="ARBA00029447"/>
    </source>
</evidence>
<keyword evidence="5" id="KW-0472">Membrane</keyword>
<dbReference type="Gene3D" id="1.10.287.950">
    <property type="entry name" value="Methyl-accepting chemotaxis protein"/>
    <property type="match status" value="1"/>
</dbReference>